<organism evidence="1 2">
    <name type="scientific">Haloarcula argentinensis</name>
    <dbReference type="NCBI Taxonomy" id="43776"/>
    <lineage>
        <taxon>Archaea</taxon>
        <taxon>Methanobacteriati</taxon>
        <taxon>Methanobacteriota</taxon>
        <taxon>Stenosarchaea group</taxon>
        <taxon>Halobacteria</taxon>
        <taxon>Halobacteriales</taxon>
        <taxon>Haloarculaceae</taxon>
        <taxon>Haloarcula</taxon>
    </lineage>
</organism>
<name>A0A830FLY4_HALAR</name>
<reference evidence="1" key="2">
    <citation type="submission" date="2020-09" db="EMBL/GenBank/DDBJ databases">
        <authorList>
            <person name="Sun Q."/>
            <person name="Ohkuma M."/>
        </authorList>
    </citation>
    <scope>NUCLEOTIDE SEQUENCE</scope>
    <source>
        <strain evidence="1">JCM 15759</strain>
    </source>
</reference>
<reference evidence="1" key="1">
    <citation type="journal article" date="2014" name="Int. J. Syst. Evol. Microbiol.">
        <title>Complete genome sequence of Corynebacterium casei LMG S-19264T (=DSM 44701T), isolated from a smear-ripened cheese.</title>
        <authorList>
            <consortium name="US DOE Joint Genome Institute (JGI-PGF)"/>
            <person name="Walter F."/>
            <person name="Albersmeier A."/>
            <person name="Kalinowski J."/>
            <person name="Ruckert C."/>
        </authorList>
    </citation>
    <scope>NUCLEOTIDE SEQUENCE</scope>
    <source>
        <strain evidence="1">JCM 15759</strain>
    </source>
</reference>
<comment type="caution">
    <text evidence="1">The sequence shown here is derived from an EMBL/GenBank/DDBJ whole genome shotgun (WGS) entry which is preliminary data.</text>
</comment>
<dbReference type="EMBL" id="BMON01000005">
    <property type="protein sequence ID" value="GGM50495.1"/>
    <property type="molecule type" value="Genomic_DNA"/>
</dbReference>
<sequence>MWTLTRVISTSNSQTIVRIVIVDARFKFTRGWRRKNTTALALAVGPSQRGADSRAKQTAGWWITAWGWQAG</sequence>
<evidence type="ECO:0000313" key="2">
    <source>
        <dbReference type="Proteomes" id="UP000656367"/>
    </source>
</evidence>
<protein>
    <submittedName>
        <fullName evidence="1">Uncharacterized protein</fullName>
    </submittedName>
</protein>
<dbReference type="AlphaFoldDB" id="A0A830FLY4"/>
<evidence type="ECO:0000313" key="1">
    <source>
        <dbReference type="EMBL" id="GGM50495.1"/>
    </source>
</evidence>
<gene>
    <name evidence="1" type="ORF">GCM10009006_34540</name>
</gene>
<accession>A0A830FLY4</accession>
<proteinExistence type="predicted"/>
<dbReference type="Proteomes" id="UP000656367">
    <property type="component" value="Unassembled WGS sequence"/>
</dbReference>